<dbReference type="AlphaFoldDB" id="A0A832H7T0"/>
<dbReference type="Pfam" id="PF00498">
    <property type="entry name" value="FHA"/>
    <property type="match status" value="1"/>
</dbReference>
<dbReference type="EMBL" id="DSRD01000445">
    <property type="protein sequence ID" value="HGW94000.1"/>
    <property type="molecule type" value="Genomic_DNA"/>
</dbReference>
<dbReference type="InterPro" id="IPR000253">
    <property type="entry name" value="FHA_dom"/>
</dbReference>
<evidence type="ECO:0000259" key="1">
    <source>
        <dbReference type="PROSITE" id="PS50006"/>
    </source>
</evidence>
<dbReference type="InterPro" id="IPR008984">
    <property type="entry name" value="SMAD_FHA_dom_sf"/>
</dbReference>
<dbReference type="SUPFAM" id="SSF49879">
    <property type="entry name" value="SMAD/FHA domain"/>
    <property type="match status" value="1"/>
</dbReference>
<feature type="domain" description="FHA" evidence="1">
    <location>
        <begin position="28"/>
        <end position="87"/>
    </location>
</feature>
<protein>
    <submittedName>
        <fullName evidence="2">FHA domain-containing protein</fullName>
    </submittedName>
</protein>
<comment type="caution">
    <text evidence="2">The sequence shown here is derived from an EMBL/GenBank/DDBJ whole genome shotgun (WGS) entry which is preliminary data.</text>
</comment>
<evidence type="ECO:0000313" key="2">
    <source>
        <dbReference type="EMBL" id="HGW94000.1"/>
    </source>
</evidence>
<sequence length="134" mass="15226">MSSDLKHLLIIEDDRGCLQEYVLGAPLHSIGRDPKCDIRLSSRFVSRRQATLVQITDDDGSYHYRIVDGVPKGRTSSNGMIVNGRKMLACDLHDQDEIMFGPQVRVTYRMGEYVDSNVFDDTLIPNSEYWAETV</sequence>
<name>A0A832H7T0_9CYAN</name>
<gene>
    <name evidence="2" type="ORF">ENR47_06930</name>
</gene>
<reference evidence="2" key="1">
    <citation type="journal article" date="2020" name="mSystems">
        <title>Genome- and Community-Level Interaction Insights into Carbon Utilization and Element Cycling Functions of Hydrothermarchaeota in Hydrothermal Sediment.</title>
        <authorList>
            <person name="Zhou Z."/>
            <person name="Liu Y."/>
            <person name="Xu W."/>
            <person name="Pan J."/>
            <person name="Luo Z.H."/>
            <person name="Li M."/>
        </authorList>
    </citation>
    <scope>NUCLEOTIDE SEQUENCE [LARGE SCALE GENOMIC DNA]</scope>
    <source>
        <strain evidence="2">SpSt-402</strain>
    </source>
</reference>
<accession>A0A832H7T0</accession>
<dbReference type="SMART" id="SM00240">
    <property type="entry name" value="FHA"/>
    <property type="match status" value="1"/>
</dbReference>
<dbReference type="PROSITE" id="PS50006">
    <property type="entry name" value="FHA_DOMAIN"/>
    <property type="match status" value="1"/>
</dbReference>
<organism evidence="2">
    <name type="scientific">Oscillatoriales cyanobacterium SpSt-402</name>
    <dbReference type="NCBI Taxonomy" id="2282168"/>
    <lineage>
        <taxon>Bacteria</taxon>
        <taxon>Bacillati</taxon>
        <taxon>Cyanobacteriota</taxon>
        <taxon>Cyanophyceae</taxon>
        <taxon>Oscillatoriophycideae</taxon>
        <taxon>Oscillatoriales</taxon>
    </lineage>
</organism>
<proteinExistence type="predicted"/>
<dbReference type="Gene3D" id="2.60.200.20">
    <property type="match status" value="1"/>
</dbReference>